<dbReference type="EMBL" id="LT841305">
    <property type="protein sequence ID" value="SMH67763.1"/>
    <property type="molecule type" value="Genomic_DNA"/>
</dbReference>
<gene>
    <name evidence="3" type="ORF">AFERRI_50965</name>
    <name evidence="2" type="ORF">AFERRI_530298</name>
</gene>
<protein>
    <submittedName>
        <fullName evidence="2">Uncharacterized protein</fullName>
    </submittedName>
</protein>
<dbReference type="AlphaFoldDB" id="A0A060UXE6"/>
<keyword evidence="1" id="KW-0812">Transmembrane</keyword>
<reference evidence="2" key="1">
    <citation type="submission" date="2014-03" db="EMBL/GenBank/DDBJ databases">
        <authorList>
            <person name="Genoscope - CEA"/>
        </authorList>
    </citation>
    <scope>NUCLEOTIDE SEQUENCE [LARGE SCALE GENOMIC DNA]</scope>
    <source>
        <strain evidence="2">CF27</strain>
    </source>
</reference>
<dbReference type="EMBL" id="CCCS020000049">
    <property type="protein sequence ID" value="CDQ11403.1"/>
    <property type="molecule type" value="Genomic_DNA"/>
</dbReference>
<reference evidence="2" key="2">
    <citation type="submission" date="2014-07" db="EMBL/GenBank/DDBJ databases">
        <title>Initial genome analysis of the psychrotolerant acidophile Acidithiobacillus ferrivorans CF27: insights into iron and sulfur oxidation pathways and into biofilm formation.</title>
        <authorList>
            <person name="Talla E."/>
            <person name="Hedrich S."/>
            <person name="Mangenot S."/>
            <person name="Ji B."/>
            <person name="Johnson D.B."/>
            <person name="Barbe V."/>
            <person name="Bonnefoy V."/>
        </authorList>
    </citation>
    <scope>NUCLEOTIDE SEQUENCE [LARGE SCALE GENOMIC DNA]</scope>
    <source>
        <strain evidence="2">CF27</strain>
    </source>
</reference>
<proteinExistence type="predicted"/>
<name>A0A060UXE6_9PROT</name>
<keyword evidence="4" id="KW-1185">Reference proteome</keyword>
<dbReference type="Proteomes" id="UP000193925">
    <property type="component" value="Chromosome AFERRI"/>
</dbReference>
<evidence type="ECO:0000256" key="1">
    <source>
        <dbReference type="SAM" id="Phobius"/>
    </source>
</evidence>
<evidence type="ECO:0000313" key="2">
    <source>
        <dbReference type="EMBL" id="CDQ11403.1"/>
    </source>
</evidence>
<sequence length="76" mass="8139">MKCGCPSVGCQRLRPSDLQGELSQGWSLIIIFTPIITAKRDCESPVASVRTEDGCRLSSAAIPVAIILLAIISMFC</sequence>
<keyword evidence="1" id="KW-0472">Membrane</keyword>
<accession>A0A060UXE6</accession>
<organism evidence="2">
    <name type="scientific">Acidithiobacillus ferrivorans</name>
    <dbReference type="NCBI Taxonomy" id="160808"/>
    <lineage>
        <taxon>Bacteria</taxon>
        <taxon>Pseudomonadati</taxon>
        <taxon>Pseudomonadota</taxon>
        <taxon>Acidithiobacillia</taxon>
        <taxon>Acidithiobacillales</taxon>
        <taxon>Acidithiobacillaceae</taxon>
        <taxon>Acidithiobacillus</taxon>
    </lineage>
</organism>
<reference evidence="3 4" key="3">
    <citation type="submission" date="2017-03" db="EMBL/GenBank/DDBJ databases">
        <authorList>
            <person name="Regsiter A."/>
            <person name="William W."/>
        </authorList>
    </citation>
    <scope>NUCLEOTIDE SEQUENCE [LARGE SCALE GENOMIC DNA]</scope>
    <source>
        <strain evidence="3">PRJEB5721</strain>
    </source>
</reference>
<keyword evidence="1" id="KW-1133">Transmembrane helix</keyword>
<evidence type="ECO:0000313" key="4">
    <source>
        <dbReference type="Proteomes" id="UP000193925"/>
    </source>
</evidence>
<evidence type="ECO:0000313" key="3">
    <source>
        <dbReference type="EMBL" id="SMH67763.1"/>
    </source>
</evidence>
<feature type="transmembrane region" description="Helical" evidence="1">
    <location>
        <begin position="57"/>
        <end position="75"/>
    </location>
</feature>